<gene>
    <name evidence="1" type="ORF">LSINAPIS_LOCUS10876</name>
</gene>
<dbReference type="Proteomes" id="UP000324832">
    <property type="component" value="Unassembled WGS sequence"/>
</dbReference>
<evidence type="ECO:0000313" key="1">
    <source>
        <dbReference type="EMBL" id="VVD00182.1"/>
    </source>
</evidence>
<name>A0A5E4QSB7_9NEOP</name>
<dbReference type="EMBL" id="FZQP02004490">
    <property type="protein sequence ID" value="VVD00182.1"/>
    <property type="molecule type" value="Genomic_DNA"/>
</dbReference>
<dbReference type="AlphaFoldDB" id="A0A5E4QSB7"/>
<sequence length="71" mass="7635">MDSIFSVADKIIRTAISPVTTAISVATNATVDKTTQNAVAIKTVKAPAKNNALKHLSRKKQKTIDFKSAHK</sequence>
<reference evidence="1 2" key="1">
    <citation type="submission" date="2017-07" db="EMBL/GenBank/DDBJ databases">
        <authorList>
            <person name="Talla V."/>
            <person name="Backstrom N."/>
        </authorList>
    </citation>
    <scope>NUCLEOTIDE SEQUENCE [LARGE SCALE GENOMIC DNA]</scope>
</reference>
<evidence type="ECO:0000313" key="2">
    <source>
        <dbReference type="Proteomes" id="UP000324832"/>
    </source>
</evidence>
<organism evidence="1 2">
    <name type="scientific">Leptidea sinapis</name>
    <dbReference type="NCBI Taxonomy" id="189913"/>
    <lineage>
        <taxon>Eukaryota</taxon>
        <taxon>Metazoa</taxon>
        <taxon>Ecdysozoa</taxon>
        <taxon>Arthropoda</taxon>
        <taxon>Hexapoda</taxon>
        <taxon>Insecta</taxon>
        <taxon>Pterygota</taxon>
        <taxon>Neoptera</taxon>
        <taxon>Endopterygota</taxon>
        <taxon>Lepidoptera</taxon>
        <taxon>Glossata</taxon>
        <taxon>Ditrysia</taxon>
        <taxon>Papilionoidea</taxon>
        <taxon>Pieridae</taxon>
        <taxon>Dismorphiinae</taxon>
        <taxon>Leptidea</taxon>
    </lineage>
</organism>
<protein>
    <submittedName>
        <fullName evidence="1">Uncharacterized protein</fullName>
    </submittedName>
</protein>
<accession>A0A5E4QSB7</accession>
<keyword evidence="2" id="KW-1185">Reference proteome</keyword>
<proteinExistence type="predicted"/>